<dbReference type="Proteomes" id="UP000032120">
    <property type="component" value="Unassembled WGS sequence"/>
</dbReference>
<name>A0A0D0HZJ0_9MICO</name>
<protein>
    <submittedName>
        <fullName evidence="1">Uncharacterized protein</fullName>
    </submittedName>
</protein>
<organism evidence="1 2">
    <name type="scientific">Leucobacter komagatae</name>
    <dbReference type="NCBI Taxonomy" id="55969"/>
    <lineage>
        <taxon>Bacteria</taxon>
        <taxon>Bacillati</taxon>
        <taxon>Actinomycetota</taxon>
        <taxon>Actinomycetes</taxon>
        <taxon>Micrococcales</taxon>
        <taxon>Microbacteriaceae</taxon>
        <taxon>Leucobacter</taxon>
    </lineage>
</organism>
<reference evidence="1 2" key="1">
    <citation type="submission" date="2015-01" db="EMBL/GenBank/DDBJ databases">
        <title>Draft genome sequence of Leucobacter komagatae strain VKM ST2845.</title>
        <authorList>
            <person name="Karlyshev A.V."/>
            <person name="Kudryashova E.B."/>
        </authorList>
    </citation>
    <scope>NUCLEOTIDE SEQUENCE [LARGE SCALE GENOMIC DNA]</scope>
    <source>
        <strain evidence="1 2">VKM ST2845</strain>
    </source>
</reference>
<accession>A0A0D0HZJ0</accession>
<dbReference type="EMBL" id="JXSQ01000005">
    <property type="protein sequence ID" value="KIP52981.1"/>
    <property type="molecule type" value="Genomic_DNA"/>
</dbReference>
<evidence type="ECO:0000313" key="2">
    <source>
        <dbReference type="Proteomes" id="UP000032120"/>
    </source>
</evidence>
<proteinExistence type="predicted"/>
<gene>
    <name evidence="1" type="ORF">SD72_05610</name>
</gene>
<comment type="caution">
    <text evidence="1">The sequence shown here is derived from an EMBL/GenBank/DDBJ whole genome shotgun (WGS) entry which is preliminary data.</text>
</comment>
<sequence length="106" mass="12069">MGLGDNEPDENAELLIPINLSQEGIAQFRRSNFLNADTPDDEVIWQMEFEARMDEIAYTPWKERHMGVLDAGKAAESRNSAELPELLQHISVEQKKRVRRVAGHVP</sequence>
<dbReference type="RefSeq" id="WP_042543463.1">
    <property type="nucleotide sequence ID" value="NZ_JXSQ01000005.1"/>
</dbReference>
<evidence type="ECO:0000313" key="1">
    <source>
        <dbReference type="EMBL" id="KIP52981.1"/>
    </source>
</evidence>
<keyword evidence="2" id="KW-1185">Reference proteome</keyword>
<dbReference type="AlphaFoldDB" id="A0A0D0HZJ0"/>